<keyword evidence="3" id="KW-1185">Reference proteome</keyword>
<gene>
    <name evidence="2" type="ORF">DHW03_06470</name>
</gene>
<evidence type="ECO:0000259" key="1">
    <source>
        <dbReference type="Pfam" id="PF00535"/>
    </source>
</evidence>
<organism evidence="2 3">
    <name type="scientific">Pedobacter yonginense</name>
    <dbReference type="NCBI Taxonomy" id="651869"/>
    <lineage>
        <taxon>Bacteria</taxon>
        <taxon>Pseudomonadati</taxon>
        <taxon>Bacteroidota</taxon>
        <taxon>Sphingobacteriia</taxon>
        <taxon>Sphingobacteriales</taxon>
        <taxon>Sphingobacteriaceae</taxon>
        <taxon>Pedobacter</taxon>
    </lineage>
</organism>
<evidence type="ECO:0000313" key="2">
    <source>
        <dbReference type="EMBL" id="PWS29453.1"/>
    </source>
</evidence>
<dbReference type="AlphaFoldDB" id="A0A317EU86"/>
<evidence type="ECO:0000313" key="3">
    <source>
        <dbReference type="Proteomes" id="UP000245379"/>
    </source>
</evidence>
<name>A0A317EU86_9SPHI</name>
<proteinExistence type="predicted"/>
<dbReference type="SUPFAM" id="SSF53448">
    <property type="entry name" value="Nucleotide-diphospho-sugar transferases"/>
    <property type="match status" value="1"/>
</dbReference>
<dbReference type="InterPro" id="IPR001173">
    <property type="entry name" value="Glyco_trans_2-like"/>
</dbReference>
<dbReference type="InterPro" id="IPR050256">
    <property type="entry name" value="Glycosyltransferase_2"/>
</dbReference>
<dbReference type="GO" id="GO:0016740">
    <property type="term" value="F:transferase activity"/>
    <property type="evidence" value="ECO:0007669"/>
    <property type="project" value="UniProtKB-KW"/>
</dbReference>
<dbReference type="Gene3D" id="3.90.550.10">
    <property type="entry name" value="Spore Coat Polysaccharide Biosynthesis Protein SpsA, Chain A"/>
    <property type="match status" value="1"/>
</dbReference>
<dbReference type="Pfam" id="PF00535">
    <property type="entry name" value="Glycos_transf_2"/>
    <property type="match status" value="1"/>
</dbReference>
<dbReference type="EMBL" id="QGNZ01000001">
    <property type="protein sequence ID" value="PWS29453.1"/>
    <property type="molecule type" value="Genomic_DNA"/>
</dbReference>
<sequence>MNQNLPIQADHLFCSEPNTSLRLSVIVPAKNEADFIVQALDALRMQVDEQGMPINASTYEVLVLANNCSDSTYAICMEYKKQHPDFNLFAACIQLEAPYAHIGTARRLLMDAAYRRLMSVAGAKGIIVSTDADSEVAPDWVHHITSEIDGGADVIGGRILPKNTPAISKRQHLRDVTYRFLKTRLESVIDPRETDPWPRHFQCYGPSLAVTCEIYDKAGRLPVIPYLEDEEFRKALNRIDAKIRHSPKVRIYTSGRLEGRVEFGFSVQLQQWSDMSLRSEQQKVESLATLMFKFEFKNRLRSIWKLASTGGCSMINITRLASWAKVNDSELLKVFDESVYFESLWEKVDQLLLQLDHPALALESIDSAIKTMRMHFNQKSTPRLRKLEGELLQGTGAMAG</sequence>
<keyword evidence="2" id="KW-0808">Transferase</keyword>
<dbReference type="InterPro" id="IPR029044">
    <property type="entry name" value="Nucleotide-diphossugar_trans"/>
</dbReference>
<dbReference type="PANTHER" id="PTHR48090:SF6">
    <property type="entry name" value="SLR5056 PROTEIN"/>
    <property type="match status" value="1"/>
</dbReference>
<dbReference type="OrthoDB" id="114108at2"/>
<comment type="caution">
    <text evidence="2">The sequence shown here is derived from an EMBL/GenBank/DDBJ whole genome shotgun (WGS) entry which is preliminary data.</text>
</comment>
<dbReference type="RefSeq" id="WP_109924877.1">
    <property type="nucleotide sequence ID" value="NZ_QGNZ01000001.1"/>
</dbReference>
<feature type="domain" description="Glycosyltransferase 2-like" evidence="1">
    <location>
        <begin position="24"/>
        <end position="181"/>
    </location>
</feature>
<dbReference type="Proteomes" id="UP000245379">
    <property type="component" value="Unassembled WGS sequence"/>
</dbReference>
<protein>
    <submittedName>
        <fullName evidence="2">Family 2 glycosyl transferase</fullName>
    </submittedName>
</protein>
<dbReference type="PANTHER" id="PTHR48090">
    <property type="entry name" value="UNDECAPRENYL-PHOSPHATE 4-DEOXY-4-FORMAMIDO-L-ARABINOSE TRANSFERASE-RELATED"/>
    <property type="match status" value="1"/>
</dbReference>
<accession>A0A317EU86</accession>
<reference evidence="2 3" key="1">
    <citation type="submission" date="2018-05" db="EMBL/GenBank/DDBJ databases">
        <title>Pedobacter paludis sp. nov., isolated from wetland soil.</title>
        <authorList>
            <person name="Zhang Y."/>
            <person name="Wang G."/>
        </authorList>
    </citation>
    <scope>NUCLEOTIDE SEQUENCE [LARGE SCALE GENOMIC DNA]</scope>
    <source>
        <strain evidence="2 3">KCTC22721</strain>
    </source>
</reference>